<evidence type="ECO:0000313" key="3">
    <source>
        <dbReference type="Proteomes" id="UP000547209"/>
    </source>
</evidence>
<accession>A0A7X0RLR5</accession>
<keyword evidence="1" id="KW-1133">Transmembrane helix</keyword>
<reference evidence="2 3" key="1">
    <citation type="submission" date="2020-08" db="EMBL/GenBank/DDBJ databases">
        <title>Cohnella phylogeny.</title>
        <authorList>
            <person name="Dunlap C."/>
        </authorList>
    </citation>
    <scope>NUCLEOTIDE SEQUENCE [LARGE SCALE GENOMIC DNA]</scope>
    <source>
        <strain evidence="2 3">DSM 28246</strain>
    </source>
</reference>
<proteinExistence type="predicted"/>
<protein>
    <recommendedName>
        <fullName evidence="4">Beta-carotene 15,15'-monooxygenase</fullName>
    </recommendedName>
</protein>
<evidence type="ECO:0000256" key="1">
    <source>
        <dbReference type="SAM" id="Phobius"/>
    </source>
</evidence>
<dbReference type="EMBL" id="JACJVP010000005">
    <property type="protein sequence ID" value="MBB6669852.1"/>
    <property type="molecule type" value="Genomic_DNA"/>
</dbReference>
<feature type="transmembrane region" description="Helical" evidence="1">
    <location>
        <begin position="45"/>
        <end position="62"/>
    </location>
</feature>
<gene>
    <name evidence="2" type="ORF">H7C19_04025</name>
</gene>
<evidence type="ECO:0000313" key="2">
    <source>
        <dbReference type="EMBL" id="MBB6669852.1"/>
    </source>
</evidence>
<evidence type="ECO:0008006" key="4">
    <source>
        <dbReference type="Google" id="ProtNLM"/>
    </source>
</evidence>
<name>A0A7X0RLR5_9BACL</name>
<sequence length="355" mass="40143">MVWRNAASSRSILRFLIVAAFIVCSDTLIARWLPHASEDDRQLGYAILFDFMILIPLAYWFLVARKPQAKKSRVLLLPAAGAALAWFILPAAMRGTVWRTAWYVELLIIAVEAAVVFYEMRVIYLIVRSFLAARRTQPDTPEALRFAVERTAGQGKLASVWLHDMLMVYYLFFSWGSRSARAVSAAERSFAYHRNNHHAILLAIVTKILVFEAVAVHWMAAMWSPIAAWILTAASGWLIAWLWADYRASVLQPVRIEGDRIKLRYGLRIQADVPLDRIEAVEAVASETKIDPAVRRAAAEPIFGQANVCLVLRKPLRVSGMLFLPREVSYLYLTLDAPKEFEQAVRTVLEGENAV</sequence>
<keyword evidence="1" id="KW-0812">Transmembrane</keyword>
<comment type="caution">
    <text evidence="2">The sequence shown here is derived from an EMBL/GenBank/DDBJ whole genome shotgun (WGS) entry which is preliminary data.</text>
</comment>
<keyword evidence="1" id="KW-0472">Membrane</keyword>
<feature type="transmembrane region" description="Helical" evidence="1">
    <location>
        <begin position="199"/>
        <end position="220"/>
    </location>
</feature>
<feature type="transmembrane region" description="Helical" evidence="1">
    <location>
        <begin position="106"/>
        <end position="127"/>
    </location>
</feature>
<feature type="transmembrane region" description="Helical" evidence="1">
    <location>
        <begin position="226"/>
        <end position="244"/>
    </location>
</feature>
<dbReference type="Proteomes" id="UP000547209">
    <property type="component" value="Unassembled WGS sequence"/>
</dbReference>
<organism evidence="2 3">
    <name type="scientific">Cohnella nanjingensis</name>
    <dbReference type="NCBI Taxonomy" id="1387779"/>
    <lineage>
        <taxon>Bacteria</taxon>
        <taxon>Bacillati</taxon>
        <taxon>Bacillota</taxon>
        <taxon>Bacilli</taxon>
        <taxon>Bacillales</taxon>
        <taxon>Paenibacillaceae</taxon>
        <taxon>Cohnella</taxon>
    </lineage>
</organism>
<dbReference type="AlphaFoldDB" id="A0A7X0RLR5"/>
<feature type="transmembrane region" description="Helical" evidence="1">
    <location>
        <begin position="74"/>
        <end position="94"/>
    </location>
</feature>
<feature type="transmembrane region" description="Helical" evidence="1">
    <location>
        <begin position="12"/>
        <end position="33"/>
    </location>
</feature>
<keyword evidence="3" id="KW-1185">Reference proteome</keyword>
<dbReference type="RefSeq" id="WP_185141297.1">
    <property type="nucleotide sequence ID" value="NZ_JACJVP010000005.1"/>
</dbReference>